<keyword evidence="2 3" id="KW-0040">ANK repeat</keyword>
<gene>
    <name evidence="4" type="ORF">GCM10022236_33160</name>
</gene>
<dbReference type="InterPro" id="IPR050745">
    <property type="entry name" value="Multifunctional_regulatory"/>
</dbReference>
<sequence length="421" mass="44769">MPDRASNEQGVIERGVIERDVIERWSREMDARGPAGENPVDGFLRTACLSYTEPAAAGRAADLLSADPALATATAGTLAACAEADLLAELLDRDRAAVSRETGPHRWPPLLYLCYSRLGVGDPVATMRVLLAAGADPNAGFLWRGQPSPFTAVTGVLGGGERDEPPHPDAVPLAGLLLDAGADPNDNQAFYNRQFRADNDHLPPLLGHGAGRPAPSPWRDRLGASYPSPEEMVGEHLRSAAAHGFTERVRILLEHGVDPNTRGYHPVLGDQTAYEVAVRNGHPEAAALLEQAGGWSDRLDEVDRAIGAALAGGRGGGAPAGHPADLVDRRPDAMRLAAEQHDRGALERLLALGFDVNAAAADRRTALHEAALRGDQAMVTWLIEHGADPTLRDRDFGATPAGWAAYAGHQELAAWLEARTR</sequence>
<proteinExistence type="predicted"/>
<reference evidence="5" key="1">
    <citation type="journal article" date="2019" name="Int. J. Syst. Evol. Microbiol.">
        <title>The Global Catalogue of Microorganisms (GCM) 10K type strain sequencing project: providing services to taxonomists for standard genome sequencing and annotation.</title>
        <authorList>
            <consortium name="The Broad Institute Genomics Platform"/>
            <consortium name="The Broad Institute Genome Sequencing Center for Infectious Disease"/>
            <person name="Wu L."/>
            <person name="Ma J."/>
        </authorList>
    </citation>
    <scope>NUCLEOTIDE SEQUENCE [LARGE SCALE GENOMIC DNA]</scope>
    <source>
        <strain evidence="5">JCM 16929</strain>
    </source>
</reference>
<evidence type="ECO:0000256" key="2">
    <source>
        <dbReference type="ARBA" id="ARBA00023043"/>
    </source>
</evidence>
<dbReference type="EMBL" id="BAABAB010000022">
    <property type="protein sequence ID" value="GAA3628200.1"/>
    <property type="molecule type" value="Genomic_DNA"/>
</dbReference>
<dbReference type="PANTHER" id="PTHR24189:SF50">
    <property type="entry name" value="ANKYRIN REPEAT AND SOCS BOX PROTEIN 2"/>
    <property type="match status" value="1"/>
</dbReference>
<evidence type="ECO:0000313" key="4">
    <source>
        <dbReference type="EMBL" id="GAA3628200.1"/>
    </source>
</evidence>
<dbReference type="Proteomes" id="UP001501490">
    <property type="component" value="Unassembled WGS sequence"/>
</dbReference>
<dbReference type="Pfam" id="PF12796">
    <property type="entry name" value="Ank_2"/>
    <property type="match status" value="1"/>
</dbReference>
<dbReference type="InterPro" id="IPR036770">
    <property type="entry name" value="Ankyrin_rpt-contain_sf"/>
</dbReference>
<evidence type="ECO:0000256" key="3">
    <source>
        <dbReference type="PROSITE-ProRule" id="PRU00023"/>
    </source>
</evidence>
<accession>A0ABP7AAU9</accession>
<dbReference type="SMART" id="SM00248">
    <property type="entry name" value="ANK"/>
    <property type="match status" value="5"/>
</dbReference>
<dbReference type="PROSITE" id="PS50088">
    <property type="entry name" value="ANK_REPEAT"/>
    <property type="match status" value="1"/>
</dbReference>
<protein>
    <recommendedName>
        <fullName evidence="6">Ankyrin repeat domain-containing protein</fullName>
    </recommendedName>
</protein>
<evidence type="ECO:0008006" key="6">
    <source>
        <dbReference type="Google" id="ProtNLM"/>
    </source>
</evidence>
<dbReference type="RefSeq" id="WP_344806518.1">
    <property type="nucleotide sequence ID" value="NZ_BAABAB010000022.1"/>
</dbReference>
<dbReference type="PROSITE" id="PS50297">
    <property type="entry name" value="ANK_REP_REGION"/>
    <property type="match status" value="1"/>
</dbReference>
<feature type="repeat" description="ANK" evidence="3">
    <location>
        <begin position="362"/>
        <end position="394"/>
    </location>
</feature>
<dbReference type="PANTHER" id="PTHR24189">
    <property type="entry name" value="MYOTROPHIN"/>
    <property type="match status" value="1"/>
</dbReference>
<keyword evidence="1" id="KW-0677">Repeat</keyword>
<evidence type="ECO:0000313" key="5">
    <source>
        <dbReference type="Proteomes" id="UP001501490"/>
    </source>
</evidence>
<dbReference type="Gene3D" id="1.25.40.20">
    <property type="entry name" value="Ankyrin repeat-containing domain"/>
    <property type="match status" value="2"/>
</dbReference>
<name>A0ABP7AAU9_9ACTN</name>
<dbReference type="SUPFAM" id="SSF48403">
    <property type="entry name" value="Ankyrin repeat"/>
    <property type="match status" value="1"/>
</dbReference>
<organism evidence="4 5">
    <name type="scientific">Microlunatus ginsengisoli</name>
    <dbReference type="NCBI Taxonomy" id="363863"/>
    <lineage>
        <taxon>Bacteria</taxon>
        <taxon>Bacillati</taxon>
        <taxon>Actinomycetota</taxon>
        <taxon>Actinomycetes</taxon>
        <taxon>Propionibacteriales</taxon>
        <taxon>Propionibacteriaceae</taxon>
        <taxon>Microlunatus</taxon>
    </lineage>
</organism>
<keyword evidence="5" id="KW-1185">Reference proteome</keyword>
<evidence type="ECO:0000256" key="1">
    <source>
        <dbReference type="ARBA" id="ARBA00022737"/>
    </source>
</evidence>
<comment type="caution">
    <text evidence="4">The sequence shown here is derived from an EMBL/GenBank/DDBJ whole genome shotgun (WGS) entry which is preliminary data.</text>
</comment>
<dbReference type="InterPro" id="IPR002110">
    <property type="entry name" value="Ankyrin_rpt"/>
</dbReference>